<dbReference type="AlphaFoldDB" id="A0AAV1R668"/>
<accession>A0AAV1R668</accession>
<name>A0AAV1R668_9ROSI</name>
<sequence>MEDGTNSQPDRKRSIPSASAFRGISLIGAGIVGGADRGASGRFLVLAAWLGSVEGLAAWLGWRGGAAASF</sequence>
<dbReference type="Proteomes" id="UP001314170">
    <property type="component" value="Unassembled WGS sequence"/>
</dbReference>
<evidence type="ECO:0000313" key="3">
    <source>
        <dbReference type="Proteomes" id="UP001314170"/>
    </source>
</evidence>
<gene>
    <name evidence="2" type="ORF">DCAF_LOCUS6232</name>
</gene>
<protein>
    <submittedName>
        <fullName evidence="2">Uncharacterized protein</fullName>
    </submittedName>
</protein>
<keyword evidence="1" id="KW-0812">Transmembrane</keyword>
<evidence type="ECO:0000256" key="1">
    <source>
        <dbReference type="SAM" id="Phobius"/>
    </source>
</evidence>
<keyword evidence="3" id="KW-1185">Reference proteome</keyword>
<feature type="transmembrane region" description="Helical" evidence="1">
    <location>
        <begin position="20"/>
        <end position="36"/>
    </location>
</feature>
<dbReference type="EMBL" id="CAWUPB010000893">
    <property type="protein sequence ID" value="CAK7328507.1"/>
    <property type="molecule type" value="Genomic_DNA"/>
</dbReference>
<proteinExistence type="predicted"/>
<feature type="transmembrane region" description="Helical" evidence="1">
    <location>
        <begin position="43"/>
        <end position="62"/>
    </location>
</feature>
<organism evidence="2 3">
    <name type="scientific">Dovyalis caffra</name>
    <dbReference type="NCBI Taxonomy" id="77055"/>
    <lineage>
        <taxon>Eukaryota</taxon>
        <taxon>Viridiplantae</taxon>
        <taxon>Streptophyta</taxon>
        <taxon>Embryophyta</taxon>
        <taxon>Tracheophyta</taxon>
        <taxon>Spermatophyta</taxon>
        <taxon>Magnoliopsida</taxon>
        <taxon>eudicotyledons</taxon>
        <taxon>Gunneridae</taxon>
        <taxon>Pentapetalae</taxon>
        <taxon>rosids</taxon>
        <taxon>fabids</taxon>
        <taxon>Malpighiales</taxon>
        <taxon>Salicaceae</taxon>
        <taxon>Flacourtieae</taxon>
        <taxon>Dovyalis</taxon>
    </lineage>
</organism>
<evidence type="ECO:0000313" key="2">
    <source>
        <dbReference type="EMBL" id="CAK7328507.1"/>
    </source>
</evidence>
<keyword evidence="1" id="KW-0472">Membrane</keyword>
<reference evidence="2 3" key="1">
    <citation type="submission" date="2024-01" db="EMBL/GenBank/DDBJ databases">
        <authorList>
            <person name="Waweru B."/>
        </authorList>
    </citation>
    <scope>NUCLEOTIDE SEQUENCE [LARGE SCALE GENOMIC DNA]</scope>
</reference>
<comment type="caution">
    <text evidence="2">The sequence shown here is derived from an EMBL/GenBank/DDBJ whole genome shotgun (WGS) entry which is preliminary data.</text>
</comment>
<keyword evidence="1" id="KW-1133">Transmembrane helix</keyword>